<protein>
    <submittedName>
        <fullName evidence="2">Thiol-disulfide isomerase/thioredoxin</fullName>
    </submittedName>
</protein>
<accession>A0A419V4Z7</accession>
<proteinExistence type="predicted"/>
<sequence>MHEAITDKQSFQETISASEPVVIHFSTDWCPDCRRFEAFFPVVEEKFSNLPIYEVDRDKLSDIGEEYEVRGIPSLLVFKDGKKTAHLHSADLKSPEDAEEFLSKYFD</sequence>
<reference evidence="2 3" key="1">
    <citation type="submission" date="2018-09" db="EMBL/GenBank/DDBJ databases">
        <title>Genomic Encyclopedia of Archaeal and Bacterial Type Strains, Phase II (KMG-II): from individual species to whole genera.</title>
        <authorList>
            <person name="Goeker M."/>
        </authorList>
    </citation>
    <scope>NUCLEOTIDE SEQUENCE [LARGE SCALE GENOMIC DNA]</scope>
    <source>
        <strain evidence="2 3">DSM 17008</strain>
    </source>
</reference>
<dbReference type="GO" id="GO:0016853">
    <property type="term" value="F:isomerase activity"/>
    <property type="evidence" value="ECO:0007669"/>
    <property type="project" value="UniProtKB-KW"/>
</dbReference>
<dbReference type="OrthoDB" id="7629852at2"/>
<dbReference type="PANTHER" id="PTHR10438:SF468">
    <property type="entry name" value="THIOREDOXIN-1-RELATED"/>
    <property type="match status" value="1"/>
</dbReference>
<comment type="caution">
    <text evidence="2">The sequence shown here is derived from an EMBL/GenBank/DDBJ whole genome shotgun (WGS) entry which is preliminary data.</text>
</comment>
<dbReference type="InterPro" id="IPR050620">
    <property type="entry name" value="Thioredoxin_H-type-like"/>
</dbReference>
<dbReference type="SUPFAM" id="SSF52833">
    <property type="entry name" value="Thioredoxin-like"/>
    <property type="match status" value="1"/>
</dbReference>
<dbReference type="RefSeq" id="WP_120193083.1">
    <property type="nucleotide sequence ID" value="NZ_RAPK01000008.1"/>
</dbReference>
<dbReference type="Gene3D" id="3.40.30.10">
    <property type="entry name" value="Glutaredoxin"/>
    <property type="match status" value="1"/>
</dbReference>
<dbReference type="CDD" id="cd02947">
    <property type="entry name" value="TRX_family"/>
    <property type="match status" value="1"/>
</dbReference>
<dbReference type="PANTHER" id="PTHR10438">
    <property type="entry name" value="THIOREDOXIN"/>
    <property type="match status" value="1"/>
</dbReference>
<feature type="domain" description="Thioredoxin" evidence="1">
    <location>
        <begin position="1"/>
        <end position="107"/>
    </location>
</feature>
<evidence type="ECO:0000313" key="2">
    <source>
        <dbReference type="EMBL" id="RKD73597.1"/>
    </source>
</evidence>
<dbReference type="AlphaFoldDB" id="A0A419V4Z7"/>
<dbReference type="InterPro" id="IPR036249">
    <property type="entry name" value="Thioredoxin-like_sf"/>
</dbReference>
<evidence type="ECO:0000313" key="3">
    <source>
        <dbReference type="Proteomes" id="UP000285120"/>
    </source>
</evidence>
<organism evidence="2 3">
    <name type="scientific">Sinobaca qinghaiensis</name>
    <dbReference type="NCBI Taxonomy" id="342944"/>
    <lineage>
        <taxon>Bacteria</taxon>
        <taxon>Bacillati</taxon>
        <taxon>Bacillota</taxon>
        <taxon>Bacilli</taxon>
        <taxon>Bacillales</taxon>
        <taxon>Sporolactobacillaceae</taxon>
        <taxon>Sinobaca</taxon>
    </lineage>
</organism>
<keyword evidence="2" id="KW-0413">Isomerase</keyword>
<gene>
    <name evidence="2" type="ORF">ATL39_1899</name>
</gene>
<dbReference type="InterPro" id="IPR013766">
    <property type="entry name" value="Thioredoxin_domain"/>
</dbReference>
<evidence type="ECO:0000259" key="1">
    <source>
        <dbReference type="PROSITE" id="PS51352"/>
    </source>
</evidence>
<dbReference type="Proteomes" id="UP000285120">
    <property type="component" value="Unassembled WGS sequence"/>
</dbReference>
<dbReference type="Pfam" id="PF00085">
    <property type="entry name" value="Thioredoxin"/>
    <property type="match status" value="1"/>
</dbReference>
<name>A0A419V4Z7_9BACL</name>
<dbReference type="EMBL" id="RAPK01000008">
    <property type="protein sequence ID" value="RKD73597.1"/>
    <property type="molecule type" value="Genomic_DNA"/>
</dbReference>
<keyword evidence="3" id="KW-1185">Reference proteome</keyword>
<dbReference type="PROSITE" id="PS51352">
    <property type="entry name" value="THIOREDOXIN_2"/>
    <property type="match status" value="1"/>
</dbReference>